<dbReference type="PANTHER" id="PTHR43031:SF17">
    <property type="entry name" value="SULFURTRANSFERASE YTWF-RELATED"/>
    <property type="match status" value="1"/>
</dbReference>
<dbReference type="SUPFAM" id="SSF52821">
    <property type="entry name" value="Rhodanese/Cell cycle control phosphatase"/>
    <property type="match status" value="1"/>
</dbReference>
<name>A0ABP8LWU5_9BACT</name>
<dbReference type="InterPro" id="IPR001763">
    <property type="entry name" value="Rhodanese-like_dom"/>
</dbReference>
<dbReference type="RefSeq" id="WP_345160845.1">
    <property type="nucleotide sequence ID" value="NZ_BAABHC010000020.1"/>
</dbReference>
<protein>
    <recommendedName>
        <fullName evidence="1">Rhodanese domain-containing protein</fullName>
    </recommendedName>
</protein>
<sequence>MITSSTDITAEELKERLNKGETPIIIDVREDWEYQEANIAGAKNIPLGMLPQRMDDIEDYKDQEVIVQCRSGARSANAKAFLQQQGFSNVRNLLGGILAYNG</sequence>
<accession>A0ABP8LWU5</accession>
<comment type="caution">
    <text evidence="2">The sequence shown here is derived from an EMBL/GenBank/DDBJ whole genome shotgun (WGS) entry which is preliminary data.</text>
</comment>
<dbReference type="Gene3D" id="3.40.250.10">
    <property type="entry name" value="Rhodanese-like domain"/>
    <property type="match status" value="1"/>
</dbReference>
<dbReference type="EMBL" id="BAABHC010000020">
    <property type="protein sequence ID" value="GAA4439024.1"/>
    <property type="molecule type" value="Genomic_DNA"/>
</dbReference>
<reference evidence="3" key="1">
    <citation type="journal article" date="2019" name="Int. J. Syst. Evol. Microbiol.">
        <title>The Global Catalogue of Microorganisms (GCM) 10K type strain sequencing project: providing services to taxonomists for standard genome sequencing and annotation.</title>
        <authorList>
            <consortium name="The Broad Institute Genomics Platform"/>
            <consortium name="The Broad Institute Genome Sequencing Center for Infectious Disease"/>
            <person name="Wu L."/>
            <person name="Ma J."/>
        </authorList>
    </citation>
    <scope>NUCLEOTIDE SEQUENCE [LARGE SCALE GENOMIC DNA]</scope>
    <source>
        <strain evidence="3">JCM 17926</strain>
    </source>
</reference>
<organism evidence="2 3">
    <name type="scientific">Pontibacter saemangeumensis</name>
    <dbReference type="NCBI Taxonomy" id="1084525"/>
    <lineage>
        <taxon>Bacteria</taxon>
        <taxon>Pseudomonadati</taxon>
        <taxon>Bacteroidota</taxon>
        <taxon>Cytophagia</taxon>
        <taxon>Cytophagales</taxon>
        <taxon>Hymenobacteraceae</taxon>
        <taxon>Pontibacter</taxon>
    </lineage>
</organism>
<dbReference type="Pfam" id="PF00581">
    <property type="entry name" value="Rhodanese"/>
    <property type="match status" value="1"/>
</dbReference>
<feature type="domain" description="Rhodanese" evidence="1">
    <location>
        <begin position="19"/>
        <end position="102"/>
    </location>
</feature>
<dbReference type="CDD" id="cd00158">
    <property type="entry name" value="RHOD"/>
    <property type="match status" value="1"/>
</dbReference>
<proteinExistence type="predicted"/>
<dbReference type="PANTHER" id="PTHR43031">
    <property type="entry name" value="FAD-DEPENDENT OXIDOREDUCTASE"/>
    <property type="match status" value="1"/>
</dbReference>
<dbReference type="InterPro" id="IPR036873">
    <property type="entry name" value="Rhodanese-like_dom_sf"/>
</dbReference>
<keyword evidence="3" id="KW-1185">Reference proteome</keyword>
<dbReference type="PROSITE" id="PS50206">
    <property type="entry name" value="RHODANESE_3"/>
    <property type="match status" value="1"/>
</dbReference>
<evidence type="ECO:0000259" key="1">
    <source>
        <dbReference type="PROSITE" id="PS50206"/>
    </source>
</evidence>
<evidence type="ECO:0000313" key="2">
    <source>
        <dbReference type="EMBL" id="GAA4439024.1"/>
    </source>
</evidence>
<gene>
    <name evidence="2" type="ORF">GCM10023188_34950</name>
</gene>
<dbReference type="SMART" id="SM00450">
    <property type="entry name" value="RHOD"/>
    <property type="match status" value="1"/>
</dbReference>
<dbReference type="Proteomes" id="UP001500552">
    <property type="component" value="Unassembled WGS sequence"/>
</dbReference>
<evidence type="ECO:0000313" key="3">
    <source>
        <dbReference type="Proteomes" id="UP001500552"/>
    </source>
</evidence>
<dbReference type="InterPro" id="IPR050229">
    <property type="entry name" value="GlpE_sulfurtransferase"/>
</dbReference>